<dbReference type="Proteomes" id="UP000094378">
    <property type="component" value="Chromosome"/>
</dbReference>
<keyword evidence="2" id="KW-1185">Reference proteome</keyword>
<dbReference type="STRING" id="216938.SHELI_v1c03170"/>
<evidence type="ECO:0000313" key="1">
    <source>
        <dbReference type="EMBL" id="AOG60272.1"/>
    </source>
</evidence>
<protein>
    <submittedName>
        <fullName evidence="1">Uncharacterized protein</fullName>
    </submittedName>
</protein>
<gene>
    <name evidence="1" type="ORF">SHELI_v1c03170</name>
</gene>
<dbReference type="NCBIfam" id="NF045836">
    <property type="entry name" value="MMB_0454_fam"/>
    <property type="match status" value="1"/>
</dbReference>
<dbReference type="InterPro" id="IPR054781">
    <property type="entry name" value="Asp23-rel"/>
</dbReference>
<dbReference type="OrthoDB" id="400125at2"/>
<dbReference type="AlphaFoldDB" id="A0A1B3SK17"/>
<sequence length="97" mass="11224">MYISIERNTRGHLEIEEKVLNKIIELSVKNNTQGLKNVTASISMHHEKTLFIILKMELENKESLSVDEVRLTNIINELMSRTILIKPKNIAFAYTKV</sequence>
<dbReference type="RefSeq" id="WP_069116071.1">
    <property type="nucleotide sequence ID" value="NZ_CP017015.1"/>
</dbReference>
<organism evidence="1 2">
    <name type="scientific">Spiroplasma helicoides</name>
    <dbReference type="NCBI Taxonomy" id="216938"/>
    <lineage>
        <taxon>Bacteria</taxon>
        <taxon>Bacillati</taxon>
        <taxon>Mycoplasmatota</taxon>
        <taxon>Mollicutes</taxon>
        <taxon>Entomoplasmatales</taxon>
        <taxon>Spiroplasmataceae</taxon>
        <taxon>Spiroplasma</taxon>
    </lineage>
</organism>
<evidence type="ECO:0000313" key="2">
    <source>
        <dbReference type="Proteomes" id="UP000094378"/>
    </source>
</evidence>
<dbReference type="EMBL" id="CP017015">
    <property type="protein sequence ID" value="AOG60272.1"/>
    <property type="molecule type" value="Genomic_DNA"/>
</dbReference>
<name>A0A1B3SK17_9MOLU</name>
<accession>A0A1B3SK17</accession>
<proteinExistence type="predicted"/>
<dbReference type="KEGG" id="shj:SHELI_v1c03170"/>
<reference evidence="1 2" key="1">
    <citation type="submission" date="2016-08" db="EMBL/GenBank/DDBJ databases">
        <title>Complete genome sequence of Spiroplasma helicoides TABS-2 (DSM 22551).</title>
        <authorList>
            <person name="Shen W.-Y."/>
            <person name="Lo W.-S."/>
            <person name="Lai Y.-C."/>
            <person name="Kuo C.-H."/>
        </authorList>
    </citation>
    <scope>NUCLEOTIDE SEQUENCE [LARGE SCALE GENOMIC DNA]</scope>
    <source>
        <strain evidence="1 2">TABS-2</strain>
    </source>
</reference>